<dbReference type="Pfam" id="PF09261">
    <property type="entry name" value="Alpha-mann_mid"/>
    <property type="match status" value="1"/>
</dbReference>
<evidence type="ECO:0000259" key="6">
    <source>
        <dbReference type="SMART" id="SM00872"/>
    </source>
</evidence>
<organism evidence="7 8">
    <name type="scientific">Actinopolyspora alba</name>
    <dbReference type="NCBI Taxonomy" id="673379"/>
    <lineage>
        <taxon>Bacteria</taxon>
        <taxon>Bacillati</taxon>
        <taxon>Actinomycetota</taxon>
        <taxon>Actinomycetes</taxon>
        <taxon>Actinopolysporales</taxon>
        <taxon>Actinopolysporaceae</taxon>
        <taxon>Actinopolyspora</taxon>
        <taxon>Actinopolyspora alba group</taxon>
    </lineage>
</organism>
<dbReference type="FunFam" id="1.20.1270.50:FF:000004">
    <property type="entry name" value="alpha-mannosidase 2C1 isoform X1"/>
    <property type="match status" value="1"/>
</dbReference>
<proteinExistence type="inferred from homology"/>
<dbReference type="GO" id="GO:0009313">
    <property type="term" value="P:oligosaccharide catabolic process"/>
    <property type="evidence" value="ECO:0007669"/>
    <property type="project" value="TreeGrafter"/>
</dbReference>
<dbReference type="InterPro" id="IPR011682">
    <property type="entry name" value="Glyco_hydro_38_C"/>
</dbReference>
<dbReference type="Gene3D" id="2.70.98.30">
    <property type="entry name" value="Golgi alpha-mannosidase II, domain 4"/>
    <property type="match status" value="1"/>
</dbReference>
<dbReference type="Gene3D" id="1.20.1270.50">
    <property type="entry name" value="Glycoside hydrolase family 38, central domain"/>
    <property type="match status" value="1"/>
</dbReference>
<keyword evidence="2" id="KW-0479">Metal-binding</keyword>
<dbReference type="Pfam" id="PF01074">
    <property type="entry name" value="Glyco_hydro_38N"/>
    <property type="match status" value="1"/>
</dbReference>
<dbReference type="InterPro" id="IPR015341">
    <property type="entry name" value="Glyco_hydro_38_cen"/>
</dbReference>
<evidence type="ECO:0000256" key="5">
    <source>
        <dbReference type="SAM" id="MobiDB-lite"/>
    </source>
</evidence>
<dbReference type="Pfam" id="PF22907">
    <property type="entry name" value="Ams1-like_1st"/>
    <property type="match status" value="1"/>
</dbReference>
<dbReference type="InterPro" id="IPR028995">
    <property type="entry name" value="Glyco_hydro_57/38_cen_sf"/>
</dbReference>
<reference evidence="8" key="1">
    <citation type="submission" date="2016-10" db="EMBL/GenBank/DDBJ databases">
        <authorList>
            <person name="Varghese N."/>
            <person name="Submissions S."/>
        </authorList>
    </citation>
    <scope>NUCLEOTIDE SEQUENCE [LARGE SCALE GENOMIC DNA]</scope>
    <source>
        <strain evidence="8">DSM 45004</strain>
    </source>
</reference>
<sequence>MHDDGKLTEERIDRMLRDRVRPAVRPEAAPVTLDTWHGTSAPVPVANSGSSGEYRGAEVGDRWGPPWSTTWFRLRGEVPTEWAGRAVELVFDPGFDHRRPGFQCEGLVYRPDGSIVKGLNPRNEWVRVSEAVAGGEPVEFHVEAAANPVFLGDHSFTPTELGDPDTAATEPLYRVERAELTIFDNRVEQLVHDIEVLDQLMRQLSTDDPRRWEILRSLDRCLDAVDPRDVSGSADRAREVLTPVLRKPAHASAHRVSAVGHAHIDSAWLWPFRETVRKVARTVSNVLGLLEEHPEFVFAMSQAQQFAWLERHYPRLHRRVRSEVAAGRFVPVGGMWVEADTNMPGGEAMARQLVHGKRFFLDEFGVETDEVWLPDSFGYSAALPQLIALSGSSWFLGQKVAWNQTNEFPHHTFHWEGIDGTRILTHLPPVDVYDSELSAAELAHASANFAEKGGANRSLVPFGWGDGGGGPTREMLERAGRLSDLEGSPRVTVESPAEFVREARAEYTEPPVWVGELYLEFHRGTYTSQAGTKRGNRRNEHLLREAELWAATANVYHGLPYPHERLDRLWKAVLRNQFHDVLPGSSIAWVHHEAEREHELVRNELAEIIDRAQRELAGSGSTPLVFNGAPHERDGIPAGGAAPSAAPVTFVELSETDEGFVLRNESLRVTIDRRGTVTSLYDPAADRELVPEGSAGNVPRAHPDLPNRWDAWDVDAFYRNNVTELLDAEEVAVRQNAADRVSVHVVRSFSDSRITQELTLRGGAARLEIDTEVDWHESETLLKLAFPVDVHTDRMAAETQFGHLYRPIHENTSWDAAKFETCAHRWVHVGEAGYGVALANDTTYGHDVTRWAKNSGGTATTVRASLLRAPRFPDPDADQGTHRFRHVLVPGADIGAAVREGYRLNLPSRTVHGDSPVEPLVTSDNPAVVLEAVKLAEDGSGDVVVRLYESSGGRATSRVTTGFAPVSVRATDLLERPWADGEIEHAPTGFRLTLRPFEIRTLRLAWA</sequence>
<dbReference type="InterPro" id="IPR011330">
    <property type="entry name" value="Glyco_hydro/deAcase_b/a-brl"/>
</dbReference>
<keyword evidence="3" id="KW-0378">Hydrolase</keyword>
<dbReference type="SUPFAM" id="SSF74650">
    <property type="entry name" value="Galactose mutarotase-like"/>
    <property type="match status" value="1"/>
</dbReference>
<dbReference type="Proteomes" id="UP000198716">
    <property type="component" value="Unassembled WGS sequence"/>
</dbReference>
<dbReference type="Pfam" id="PF07748">
    <property type="entry name" value="Glyco_hydro_38C"/>
    <property type="match status" value="1"/>
</dbReference>
<evidence type="ECO:0000313" key="7">
    <source>
        <dbReference type="EMBL" id="SFE33579.1"/>
    </source>
</evidence>
<dbReference type="InterPro" id="IPR000602">
    <property type="entry name" value="Glyco_hydro_38_N"/>
</dbReference>
<dbReference type="Gene3D" id="2.60.40.2220">
    <property type="match status" value="1"/>
</dbReference>
<keyword evidence="8" id="KW-1185">Reference proteome</keyword>
<dbReference type="GO" id="GO:0046872">
    <property type="term" value="F:metal ion binding"/>
    <property type="evidence" value="ECO:0007669"/>
    <property type="project" value="UniProtKB-KW"/>
</dbReference>
<dbReference type="InterPro" id="IPR011013">
    <property type="entry name" value="Gal_mutarotase_sf_dom"/>
</dbReference>
<keyword evidence="4" id="KW-0326">Glycosidase</keyword>
<feature type="domain" description="Glycoside hydrolase family 38 central" evidence="6">
    <location>
        <begin position="520"/>
        <end position="598"/>
    </location>
</feature>
<evidence type="ECO:0000256" key="4">
    <source>
        <dbReference type="ARBA" id="ARBA00023295"/>
    </source>
</evidence>
<dbReference type="GO" id="GO:0004559">
    <property type="term" value="F:alpha-mannosidase activity"/>
    <property type="evidence" value="ECO:0007669"/>
    <property type="project" value="InterPro"/>
</dbReference>
<dbReference type="CDD" id="cd10789">
    <property type="entry name" value="GH38N_AMII_ER_cytosolic"/>
    <property type="match status" value="1"/>
</dbReference>
<name>A0A1I1ZPH6_9ACTN</name>
<dbReference type="RefSeq" id="WP_092928338.1">
    <property type="nucleotide sequence ID" value="NZ_FOMZ01000011.1"/>
</dbReference>
<dbReference type="AlphaFoldDB" id="A0A1I1ZPH6"/>
<dbReference type="InterPro" id="IPR041147">
    <property type="entry name" value="GH38_C"/>
</dbReference>
<feature type="region of interest" description="Disordered" evidence="5">
    <location>
        <begin position="30"/>
        <end position="58"/>
    </location>
</feature>
<dbReference type="Pfam" id="PF17677">
    <property type="entry name" value="Glyco_hydro38C2"/>
    <property type="match status" value="1"/>
</dbReference>
<dbReference type="SUPFAM" id="SSF88688">
    <property type="entry name" value="Families 57/38 glycoside transferase middle domain"/>
    <property type="match status" value="1"/>
</dbReference>
<dbReference type="GO" id="GO:0030246">
    <property type="term" value="F:carbohydrate binding"/>
    <property type="evidence" value="ECO:0007669"/>
    <property type="project" value="InterPro"/>
</dbReference>
<evidence type="ECO:0000313" key="8">
    <source>
        <dbReference type="Proteomes" id="UP000198716"/>
    </source>
</evidence>
<evidence type="ECO:0000256" key="2">
    <source>
        <dbReference type="ARBA" id="ARBA00022723"/>
    </source>
</evidence>
<dbReference type="InterPro" id="IPR037094">
    <property type="entry name" value="Glyco_hydro_38_cen_sf"/>
</dbReference>
<dbReference type="InterPro" id="IPR054723">
    <property type="entry name" value="Ams1-like_N"/>
</dbReference>
<dbReference type="FunFam" id="3.20.110.10:FF:000002">
    <property type="entry name" value="alpha-mannosidase 2C1 isoform X1"/>
    <property type="match status" value="1"/>
</dbReference>
<dbReference type="EMBL" id="FOMZ01000011">
    <property type="protein sequence ID" value="SFE33579.1"/>
    <property type="molecule type" value="Genomic_DNA"/>
</dbReference>
<dbReference type="PANTHER" id="PTHR46017:SF1">
    <property type="entry name" value="ALPHA-MANNOSIDASE 2C1"/>
    <property type="match status" value="1"/>
</dbReference>
<gene>
    <name evidence="7" type="ORF">SAMN04487819_11179</name>
</gene>
<dbReference type="GO" id="GO:0006013">
    <property type="term" value="P:mannose metabolic process"/>
    <property type="evidence" value="ECO:0007669"/>
    <property type="project" value="InterPro"/>
</dbReference>
<evidence type="ECO:0000256" key="1">
    <source>
        <dbReference type="ARBA" id="ARBA00009792"/>
    </source>
</evidence>
<dbReference type="SMART" id="SM00872">
    <property type="entry name" value="Alpha-mann_mid"/>
    <property type="match status" value="1"/>
</dbReference>
<accession>A0A1I1ZPH6</accession>
<dbReference type="SUPFAM" id="SSF88713">
    <property type="entry name" value="Glycoside hydrolase/deacetylase"/>
    <property type="match status" value="1"/>
</dbReference>
<protein>
    <submittedName>
        <fullName evidence="7">Alpha-mannosidase</fullName>
    </submittedName>
</protein>
<dbReference type="PANTHER" id="PTHR46017">
    <property type="entry name" value="ALPHA-MANNOSIDASE 2C1"/>
    <property type="match status" value="1"/>
</dbReference>
<dbReference type="InterPro" id="IPR027291">
    <property type="entry name" value="Glyco_hydro_38_N_sf"/>
</dbReference>
<comment type="similarity">
    <text evidence="1">Belongs to the glycosyl hydrolase 38 family.</text>
</comment>
<evidence type="ECO:0000256" key="3">
    <source>
        <dbReference type="ARBA" id="ARBA00022801"/>
    </source>
</evidence>
<dbReference type="Gene3D" id="3.20.110.10">
    <property type="entry name" value="Glycoside hydrolase 38, N terminal domain"/>
    <property type="match status" value="1"/>
</dbReference>